<dbReference type="NCBIfam" id="NF003767">
    <property type="entry name" value="PRK05363.1"/>
    <property type="match status" value="1"/>
</dbReference>
<accession>A0A829X3F5</accession>
<evidence type="ECO:0000256" key="3">
    <source>
        <dbReference type="ARBA" id="ARBA00022729"/>
    </source>
</evidence>
<sequence length="314" mass="35338">MIMALFRYPRPLPSEITPRDMYLSRRSLIGGAAALGAVSATADAATLQTHPGPYSGNLTLTPHEDVTHYNNFYEFGMGKADPATQSQAFHPLPWTLEITGLVRKPVRLDVEQLLRSPAIEERIYRMRCVEAWSMVIPWDGIPLATLLKDADPDPRATHVAFESIVRPSEMPGQTEALSGIQWPYVEGLRLDEAMNPLTLLALGIYGETLPNQNGAPLRLVVPWKYGFKGIKSIQRIRLLEHEPPTTWNRLAPDEYGFYANVNPQVDHPRWSQATERVIGARSLFGARRQPTLMFNGYGEQVADLYRGMDLRKNF</sequence>
<comment type="caution">
    <text evidence="7">The sequence shown here is derived from an EMBL/GenBank/DDBJ whole genome shotgun (WGS) entry which is preliminary data.</text>
</comment>
<evidence type="ECO:0000256" key="2">
    <source>
        <dbReference type="ARBA" id="ARBA00022723"/>
    </source>
</evidence>
<comment type="function">
    <text evidence="5">Part of the MsrPQ system that repairs oxidized periplasmic proteins containing methionine sulfoxide residues (Met-O), using respiratory chain electrons. Thus protects these proteins from oxidative-stress damage caused by reactive species of oxygen and chlorine generated by the host defense mechanisms. MsrPQ is essential for the maintenance of envelope integrity under bleach stress, rescuing a wide series of structurally unrelated periplasmic proteins from methionine oxidation. The catalytic subunit MsrP is non-stereospecific, being able to reduce both (R-) and (S-) diastereoisomers of methionine sulfoxide.</text>
</comment>
<dbReference type="SUPFAM" id="SSF56524">
    <property type="entry name" value="Oxidoreductase molybdopterin-binding domain"/>
    <property type="match status" value="1"/>
</dbReference>
<feature type="binding site" evidence="5">
    <location>
        <position position="213"/>
    </location>
    <ligand>
        <name>Mo-molybdopterin</name>
        <dbReference type="ChEBI" id="CHEBI:71302"/>
    </ligand>
</feature>
<keyword evidence="3 5" id="KW-0732">Signal</keyword>
<feature type="binding site" evidence="5">
    <location>
        <begin position="229"/>
        <end position="231"/>
    </location>
    <ligand>
        <name>Mo-molybdopterin</name>
        <dbReference type="ChEBI" id="CHEBI:71302"/>
    </ligand>
</feature>
<dbReference type="GO" id="GO:0030091">
    <property type="term" value="P:protein repair"/>
    <property type="evidence" value="ECO:0007669"/>
    <property type="project" value="UniProtKB-UniRule"/>
</dbReference>
<dbReference type="InterPro" id="IPR022867">
    <property type="entry name" value="MsrP"/>
</dbReference>
<dbReference type="EMBL" id="BARJ01000009">
    <property type="protein sequence ID" value="GEM17380.1"/>
    <property type="molecule type" value="Genomic_DNA"/>
</dbReference>
<dbReference type="Proteomes" id="UP000484858">
    <property type="component" value="Unassembled WGS sequence"/>
</dbReference>
<dbReference type="EC" id="1.8.5.-" evidence="5"/>
<feature type="binding site" evidence="5">
    <location>
        <position position="218"/>
    </location>
    <ligand>
        <name>Mo-molybdopterin</name>
        <dbReference type="ChEBI" id="CHEBI:71302"/>
    </ligand>
</feature>
<gene>
    <name evidence="5" type="primary">msrP</name>
    <name evidence="7" type="ORF">NBRC3293_1877</name>
</gene>
<comment type="cofactor">
    <cofactor evidence="5">
        <name>Mo-molybdopterin</name>
        <dbReference type="ChEBI" id="CHEBI:71302"/>
    </cofactor>
    <text evidence="5">Binds 1 Mo-molybdopterin (Mo-MPT) cofactor per subunit.</text>
</comment>
<evidence type="ECO:0000259" key="6">
    <source>
        <dbReference type="Pfam" id="PF00174"/>
    </source>
</evidence>
<dbReference type="PANTHER" id="PTHR43032:SF3">
    <property type="entry name" value="PROTEIN-METHIONINE-SULFOXIDE REDUCTASE CATALYTIC SUBUNIT MSRP"/>
    <property type="match status" value="1"/>
</dbReference>
<comment type="catalytic activity">
    <reaction evidence="5">
        <text>L-methionyl-[protein] + a quinone + H2O = L-methionyl-(S)-S-oxide-[protein] + a quinol</text>
        <dbReference type="Rhea" id="RHEA:51292"/>
        <dbReference type="Rhea" id="RHEA-COMP:12313"/>
        <dbReference type="Rhea" id="RHEA-COMP:12315"/>
        <dbReference type="ChEBI" id="CHEBI:15377"/>
        <dbReference type="ChEBI" id="CHEBI:16044"/>
        <dbReference type="ChEBI" id="CHEBI:24646"/>
        <dbReference type="ChEBI" id="CHEBI:44120"/>
        <dbReference type="ChEBI" id="CHEBI:132124"/>
    </reaction>
</comment>
<dbReference type="Gene3D" id="3.90.420.10">
    <property type="entry name" value="Oxidoreductase, molybdopterin-binding domain"/>
    <property type="match status" value="1"/>
</dbReference>
<comment type="subunit">
    <text evidence="5">Heterodimer of a catalytic subunit (MsrP) and a heme-binding subunit (MsrQ).</text>
</comment>
<dbReference type="GO" id="GO:0016672">
    <property type="term" value="F:oxidoreductase activity, acting on a sulfur group of donors, quinone or similar compound as acceptor"/>
    <property type="evidence" value="ECO:0007669"/>
    <property type="project" value="UniProtKB-UniRule"/>
</dbReference>
<keyword evidence="2 5" id="KW-0479">Metal-binding</keyword>
<feature type="domain" description="Oxidoreductase molybdopterin-binding" evidence="6">
    <location>
        <begin position="90"/>
        <end position="247"/>
    </location>
</feature>
<comment type="catalytic activity">
    <reaction evidence="5">
        <text>L-methionyl-[protein] + a quinone + H2O = L-methionyl-(R)-S-oxide-[protein] + a quinol</text>
        <dbReference type="Rhea" id="RHEA:51296"/>
        <dbReference type="Rhea" id="RHEA-COMP:12313"/>
        <dbReference type="Rhea" id="RHEA-COMP:12314"/>
        <dbReference type="ChEBI" id="CHEBI:15377"/>
        <dbReference type="ChEBI" id="CHEBI:16044"/>
        <dbReference type="ChEBI" id="CHEBI:24646"/>
        <dbReference type="ChEBI" id="CHEBI:45764"/>
        <dbReference type="ChEBI" id="CHEBI:132124"/>
    </reaction>
</comment>
<evidence type="ECO:0000313" key="7">
    <source>
        <dbReference type="EMBL" id="GEM17380.1"/>
    </source>
</evidence>
<dbReference type="InterPro" id="IPR000572">
    <property type="entry name" value="OxRdtase_Mopterin-bd_dom"/>
</dbReference>
<feature type="binding site" evidence="5">
    <location>
        <begin position="73"/>
        <end position="74"/>
    </location>
    <ligand>
        <name>Mo-molybdopterin</name>
        <dbReference type="ChEBI" id="CHEBI:71302"/>
    </ligand>
</feature>
<feature type="binding site" evidence="5">
    <location>
        <position position="128"/>
    </location>
    <ligand>
        <name>Mo-molybdopterin</name>
        <dbReference type="ChEBI" id="CHEBI:71302"/>
    </ligand>
    <ligandPart>
        <name>Mo</name>
        <dbReference type="ChEBI" id="CHEBI:28685"/>
    </ligandPart>
</feature>
<evidence type="ECO:0000256" key="5">
    <source>
        <dbReference type="HAMAP-Rule" id="MF_01206"/>
    </source>
</evidence>
<feature type="binding site" evidence="5">
    <location>
        <position position="70"/>
    </location>
    <ligand>
        <name>Mo-molybdopterin</name>
        <dbReference type="ChEBI" id="CHEBI:71302"/>
    </ligand>
</feature>
<reference evidence="7 8" key="1">
    <citation type="submission" date="2013-04" db="EMBL/GenBank/DDBJ databases">
        <title>Gluconobacter oxydans NBRC 3293 whole genome sequence.</title>
        <authorList>
            <person name="Matsutani M."/>
            <person name="Yakushi T."/>
            <person name="Matsushita K."/>
        </authorList>
    </citation>
    <scope>NUCLEOTIDE SEQUENCE [LARGE SCALE GENOMIC DNA]</scope>
    <source>
        <strain evidence="7 8">NBRC 3293</strain>
    </source>
</reference>
<organism evidence="7 8">
    <name type="scientific">Gluconobacter oxydans NBRC 3293</name>
    <dbReference type="NCBI Taxonomy" id="1315969"/>
    <lineage>
        <taxon>Bacteria</taxon>
        <taxon>Pseudomonadati</taxon>
        <taxon>Pseudomonadota</taxon>
        <taxon>Alphaproteobacteria</taxon>
        <taxon>Acetobacterales</taxon>
        <taxon>Acetobacteraceae</taxon>
        <taxon>Gluconobacter</taxon>
    </lineage>
</organism>
<dbReference type="PANTHER" id="PTHR43032">
    <property type="entry name" value="PROTEIN-METHIONINE-SULFOXIDE REDUCTASE"/>
    <property type="match status" value="1"/>
</dbReference>
<proteinExistence type="inferred from homology"/>
<evidence type="ECO:0000256" key="4">
    <source>
        <dbReference type="ARBA" id="ARBA00023002"/>
    </source>
</evidence>
<protein>
    <recommendedName>
        <fullName evidence="5">Protein-methionine-sulfoxide reductase catalytic subunit MsrP</fullName>
        <ecNumber evidence="5">1.8.5.-</ecNumber>
    </recommendedName>
</protein>
<dbReference type="AlphaFoldDB" id="A0A829X3F5"/>
<dbReference type="GO" id="GO:0046872">
    <property type="term" value="F:metal ion binding"/>
    <property type="evidence" value="ECO:0007669"/>
    <property type="project" value="UniProtKB-KW"/>
</dbReference>
<dbReference type="Pfam" id="PF00174">
    <property type="entry name" value="Oxidored_molyb"/>
    <property type="match status" value="1"/>
</dbReference>
<comment type="similarity">
    <text evidence="5">Belongs to the MsrP family.</text>
</comment>
<dbReference type="GO" id="GO:0043546">
    <property type="term" value="F:molybdopterin cofactor binding"/>
    <property type="evidence" value="ECO:0007669"/>
    <property type="project" value="UniProtKB-UniRule"/>
</dbReference>
<name>A0A829X3F5_GLUOY</name>
<keyword evidence="4 5" id="KW-0560">Oxidoreductase</keyword>
<dbReference type="HAMAP" id="MF_01206">
    <property type="entry name" value="MsrP"/>
    <property type="match status" value="1"/>
</dbReference>
<dbReference type="InterPro" id="IPR036374">
    <property type="entry name" value="OxRdtase_Mopterin-bd_sf"/>
</dbReference>
<evidence type="ECO:0000313" key="8">
    <source>
        <dbReference type="Proteomes" id="UP000484858"/>
    </source>
</evidence>
<evidence type="ECO:0000256" key="1">
    <source>
        <dbReference type="ARBA" id="ARBA00022505"/>
    </source>
</evidence>
<keyword evidence="1 5" id="KW-0500">Molybdenum</keyword>
<feature type="binding site" evidence="5">
    <location>
        <position position="163"/>
    </location>
    <ligand>
        <name>Mo-molybdopterin</name>
        <dbReference type="ChEBI" id="CHEBI:71302"/>
    </ligand>
</feature>